<keyword evidence="1 3" id="KW-0344">Guanine-nucleotide releasing factor</keyword>
<sequence>METSGSDAAVTYLGKAEERDGYYDLEHLPPLLEDEENVSLADILSLRDSCLSEEEVWAVCAECVLALQSIRPSHLFHTLCITPDTLAFNAHGNVCFMEQLSDDPEGSFVPPELDTTGSTFEGHVYSLGLTLSAALSFVIEPELEAELGEEIQRLLEQMQEEKPESRPLLQDILSLAVARLSHTSSEAVCRKLSSVGRRVLSIESVSTFQDGQEGSWEARWQHPKPRCLLTRLSSDDNTKDLCVDTSVKANGLSRQQVCGGWDSSLWAEDMDSGEGDDRILADELDCRSHNSSPVRRRAQQRLNRVRGALNRSCSVPDSNNPPCLSPQTHGNISIPISDLTEIGADEHLSCKSVWSNRLQKLDRGKSCESYPHSSTEYRAKSVVDYQMSQGNEDAAETLCSGETKIRCCHECVSKDCTQDSASSCTSCQELEIEHSPTEDQSLLNHRLYITNNYMTKSMLCLNEESQDEWISLRELLTRCGRKLTVNELWALCYTCLSSLQTYIDFPAYLCLDTLHVGCEGEVLFLKPKNIGSRDEFFLAPEYQEHGIVTEKVCVYGVAAILWATAKFSLSPHQKLAMPRELKRLLLEMAKRMPIERPTIIMAKKSCRDYLSCQGTNAETVWNNLISRVHPPAAKSSDADDLSEPETLKSSFEDSALNSGFVPMATESRLAPVPGPVPHSYPVNKELQLPEAFTSTATHFTPIILTNEGDSEEEIRHLGAAIEGTVDGFTKSSEHIEERGLDFPSHSQYSYTRQTEPTLLTQELPVNQETTTSSNKMPTNSTSTLTDISCLDSLPLPLSTNISGCGVFNNYIFRQDPTTGDLSLVPVQVRAPESLLGLNINLSLVPQPLQGLIKVPESTDGPFINCLNGPVRPGPYDYHPPSSNFSGSSIISDRPLEHSVPRAYNGKTNPGARAEKQSSSDSIPPKVHPALQEVIDLLRGEFSLDGCLDNGHEDIAMGEYIFSLKDLQNHTFASVVKERFSDLYWEDDLLGVLHCLVNYSPSTLGSNEHSLSKAVKRAALTPPLIATVWGGKREVCLHGCLDLNGNIHTSTPAAAVDCWEGTEARPCHGENEAALEALELRTQESQQSICQGVSTDSWDAGLMEGGDHSAGGSDESPSEAEFLSVREEGLPGTHEEQMSPDCSEDMEDSDSLVSEQLLSPGSRAEGLGLGFSPAWSLAFFGEDCFSLEVIQYAVNLGQHTGSPRLDVKTQELQQQLMIETRNLKKTRKFYQKLFQQEIKNKGSDNKLMLSKLTSQFEELRSKVVFLDCVKKYLEILSVDQWGLEVSLLPSLAVCGPGSLDIQSSEDPSVLSFGTSKGKSTLQAGSPLGLMAYLYARNAAVEGYIQQFLYTYRFLCTPEKLLQFITDKFISAARQGPDMSGDSEKIFHRSLDLLHIWITDCKWVDFTAQRKSSLVETLENFLNAEVIPVDGRGEALLAALHSPPPTTLIQGRGSLINFVEDDDSTGVHSSTEDLGRKWRFARVVEPSASLPKDKTFSIATALPMPFYGSLVAGLSNVCLHSDEPLPFSQNEYSAQHISQQLTLLQQEMFQGCHPVHFLNSRIQGVRDKVSTPNRNVSQHIPPAEGSAPPLCEDGVLRRLLTHADSVSNWISAEIVICDSVKTQVALLTKYLWIGKHCYESRNFATAMQVLGGLENVIVRQLPAWKQLSSKVCEILEELRAVQVFLKSDDLCLMGGEPRRRRPTLPSARILAMHVQKLEIGAFTLTTGAYKWPKLRSIAKVVSQVHAFQEAVYPYSPDRELQAYLRRRIARHATSDIHLLAADNDANFQQSSERQTRRIQDTLKRVRATFQ</sequence>
<feature type="domain" description="KIND" evidence="7">
    <location>
        <begin position="38"/>
        <end position="218"/>
    </location>
</feature>
<evidence type="ECO:0000259" key="6">
    <source>
        <dbReference type="PROSITE" id="PS50212"/>
    </source>
</evidence>
<organism evidence="8 9">
    <name type="scientific">Perca flavescens</name>
    <name type="common">American yellow perch</name>
    <name type="synonym">Morone flavescens</name>
    <dbReference type="NCBI Taxonomy" id="8167"/>
    <lineage>
        <taxon>Eukaryota</taxon>
        <taxon>Metazoa</taxon>
        <taxon>Chordata</taxon>
        <taxon>Craniata</taxon>
        <taxon>Vertebrata</taxon>
        <taxon>Euteleostomi</taxon>
        <taxon>Actinopterygii</taxon>
        <taxon>Neopterygii</taxon>
        <taxon>Teleostei</taxon>
        <taxon>Neoteleostei</taxon>
        <taxon>Acanthomorphata</taxon>
        <taxon>Eupercaria</taxon>
        <taxon>Perciformes</taxon>
        <taxon>Percoidei</taxon>
        <taxon>Percidae</taxon>
        <taxon>Percinae</taxon>
        <taxon>Perca</taxon>
    </lineage>
</organism>
<dbReference type="Gene3D" id="1.20.870.10">
    <property type="entry name" value="Son of sevenless (SoS) protein Chain: S domain 1"/>
    <property type="match status" value="1"/>
</dbReference>
<evidence type="ECO:0000259" key="5">
    <source>
        <dbReference type="PROSITE" id="PS50009"/>
    </source>
</evidence>
<evidence type="ECO:0000313" key="8">
    <source>
        <dbReference type="EMBL" id="TDH00876.1"/>
    </source>
</evidence>
<evidence type="ECO:0000313" key="9">
    <source>
        <dbReference type="Proteomes" id="UP000295070"/>
    </source>
</evidence>
<dbReference type="SMART" id="SM00750">
    <property type="entry name" value="KIND"/>
    <property type="match status" value="2"/>
</dbReference>
<proteinExistence type="predicted"/>
<keyword evidence="2" id="KW-0677">Repeat</keyword>
<dbReference type="PROSITE" id="PS50009">
    <property type="entry name" value="RASGEF_CAT"/>
    <property type="match status" value="1"/>
</dbReference>
<dbReference type="Pfam" id="PF00617">
    <property type="entry name" value="RasGEF"/>
    <property type="match status" value="1"/>
</dbReference>
<evidence type="ECO:0000256" key="4">
    <source>
        <dbReference type="SAM" id="MobiDB-lite"/>
    </source>
</evidence>
<dbReference type="Pfam" id="PF00618">
    <property type="entry name" value="RasGEF_N"/>
    <property type="match status" value="1"/>
</dbReference>
<reference evidence="8 9" key="1">
    <citation type="submission" date="2019-01" db="EMBL/GenBank/DDBJ databases">
        <title>A chromosome-scale genome assembly of the yellow perch, Perca flavescens.</title>
        <authorList>
            <person name="Feron R."/>
            <person name="Morvezen R."/>
            <person name="Bestin A."/>
            <person name="Haffray P."/>
            <person name="Klopp C."/>
            <person name="Zahm M."/>
            <person name="Cabau C."/>
            <person name="Roques C."/>
            <person name="Donnadieu C."/>
            <person name="Bouchez O."/>
            <person name="Christie M."/>
            <person name="Larson W."/>
            <person name="Guiguen Y."/>
        </authorList>
    </citation>
    <scope>NUCLEOTIDE SEQUENCE [LARGE SCALE GENOMIC DNA]</scope>
    <source>
        <strain evidence="8">YP-PL-M2</strain>
        <tissue evidence="8">Blood</tissue>
    </source>
</reference>
<feature type="compositionally biased region" description="Basic and acidic residues" evidence="4">
    <location>
        <begin position="1123"/>
        <end position="1136"/>
    </location>
</feature>
<dbReference type="GO" id="GO:0030425">
    <property type="term" value="C:dendrite"/>
    <property type="evidence" value="ECO:0007669"/>
    <property type="project" value="TreeGrafter"/>
</dbReference>
<dbReference type="InterPro" id="IPR029899">
    <property type="entry name" value="KNDC1"/>
</dbReference>
<gene>
    <name evidence="8" type="ORF">EPR50_G00174280</name>
</gene>
<feature type="domain" description="N-terminal Ras-GEF" evidence="6">
    <location>
        <begin position="1316"/>
        <end position="1442"/>
    </location>
</feature>
<dbReference type="Pfam" id="PF16474">
    <property type="entry name" value="KIND"/>
    <property type="match status" value="1"/>
</dbReference>
<evidence type="ECO:0000256" key="3">
    <source>
        <dbReference type="PROSITE-ProRule" id="PRU00168"/>
    </source>
</evidence>
<dbReference type="EMBL" id="SCKG01000017">
    <property type="protein sequence ID" value="TDH00876.1"/>
    <property type="molecule type" value="Genomic_DNA"/>
</dbReference>
<dbReference type="SMART" id="SM00147">
    <property type="entry name" value="RasGEF"/>
    <property type="match status" value="1"/>
</dbReference>
<dbReference type="InterPro" id="IPR023578">
    <property type="entry name" value="Ras_GEF_dom_sf"/>
</dbReference>
<protein>
    <recommendedName>
        <fullName evidence="10">KIND domain-containing protein</fullName>
    </recommendedName>
</protein>
<feature type="region of interest" description="Disordered" evidence="4">
    <location>
        <begin position="1099"/>
        <end position="1148"/>
    </location>
</feature>
<evidence type="ECO:0008006" key="10">
    <source>
        <dbReference type="Google" id="ProtNLM"/>
    </source>
</evidence>
<dbReference type="GO" id="GO:0032045">
    <property type="term" value="C:guanyl-nucleotide exchange factor complex"/>
    <property type="evidence" value="ECO:0007669"/>
    <property type="project" value="TreeGrafter"/>
</dbReference>
<dbReference type="PANTHER" id="PTHR21560:SF0">
    <property type="entry name" value="KINASE NON-CATALYTIC C-LOBE DOMAIN-CONTAINING PROTEIN 1"/>
    <property type="match status" value="1"/>
</dbReference>
<dbReference type="InterPro" id="IPR000651">
    <property type="entry name" value="Ras-like_Gua-exchang_fac_N"/>
</dbReference>
<comment type="caution">
    <text evidence="8">The sequence shown here is derived from an EMBL/GenBank/DDBJ whole genome shotgun (WGS) entry which is preliminary data.</text>
</comment>
<evidence type="ECO:0000256" key="1">
    <source>
        <dbReference type="ARBA" id="ARBA00022658"/>
    </source>
</evidence>
<feature type="domain" description="Ras-GEF" evidence="5">
    <location>
        <begin position="1531"/>
        <end position="1779"/>
    </location>
</feature>
<name>A0A484CBN4_PERFV</name>
<feature type="domain" description="KIND" evidence="7">
    <location>
        <begin position="470"/>
        <end position="635"/>
    </location>
</feature>
<dbReference type="GO" id="GO:0043025">
    <property type="term" value="C:neuronal cell body"/>
    <property type="evidence" value="ECO:0007669"/>
    <property type="project" value="TreeGrafter"/>
</dbReference>
<dbReference type="Proteomes" id="UP000295070">
    <property type="component" value="Chromosome 17"/>
</dbReference>
<dbReference type="Gene3D" id="1.10.510.10">
    <property type="entry name" value="Transferase(Phosphotransferase) domain 1"/>
    <property type="match status" value="2"/>
</dbReference>
<feature type="region of interest" description="Disordered" evidence="4">
    <location>
        <begin position="899"/>
        <end position="925"/>
    </location>
</feature>
<dbReference type="InterPro" id="IPR001895">
    <property type="entry name" value="RASGEF_cat_dom"/>
</dbReference>
<evidence type="ECO:0000259" key="7">
    <source>
        <dbReference type="PROSITE" id="PS51377"/>
    </source>
</evidence>
<keyword evidence="9" id="KW-1185">Reference proteome</keyword>
<dbReference type="GO" id="GO:0007264">
    <property type="term" value="P:small GTPase-mediated signal transduction"/>
    <property type="evidence" value="ECO:0007669"/>
    <property type="project" value="InterPro"/>
</dbReference>
<dbReference type="CDD" id="cd06224">
    <property type="entry name" value="REM"/>
    <property type="match status" value="1"/>
</dbReference>
<dbReference type="InterPro" id="IPR011009">
    <property type="entry name" value="Kinase-like_dom_sf"/>
</dbReference>
<dbReference type="PROSITE" id="PS51377">
    <property type="entry name" value="KIND"/>
    <property type="match status" value="2"/>
</dbReference>
<dbReference type="SUPFAM" id="SSF56112">
    <property type="entry name" value="Protein kinase-like (PK-like)"/>
    <property type="match status" value="1"/>
</dbReference>
<evidence type="ECO:0000256" key="2">
    <source>
        <dbReference type="ARBA" id="ARBA00022737"/>
    </source>
</evidence>
<dbReference type="FunFam" id="1.10.510.10:FF:000529">
    <property type="entry name" value="Kinase non-catalytic C-lobe domain-containing 1"/>
    <property type="match status" value="1"/>
</dbReference>
<dbReference type="PANTHER" id="PTHR21560">
    <property type="entry name" value="VERY KIND PROTEIN"/>
    <property type="match status" value="1"/>
</dbReference>
<dbReference type="GO" id="GO:0048814">
    <property type="term" value="P:regulation of dendrite morphogenesis"/>
    <property type="evidence" value="ECO:0007669"/>
    <property type="project" value="TreeGrafter"/>
</dbReference>
<dbReference type="SUPFAM" id="SSF48366">
    <property type="entry name" value="Ras GEF"/>
    <property type="match status" value="1"/>
</dbReference>
<dbReference type="Gene3D" id="1.10.840.10">
    <property type="entry name" value="Ras guanine-nucleotide exchange factors catalytic domain"/>
    <property type="match status" value="1"/>
</dbReference>
<dbReference type="InterPro" id="IPR036964">
    <property type="entry name" value="RASGEF_cat_dom_sf"/>
</dbReference>
<dbReference type="GO" id="GO:0005085">
    <property type="term" value="F:guanyl-nucleotide exchange factor activity"/>
    <property type="evidence" value="ECO:0007669"/>
    <property type="project" value="UniProtKB-KW"/>
</dbReference>
<accession>A0A484CBN4</accession>
<dbReference type="InterPro" id="IPR011019">
    <property type="entry name" value="KIND_dom"/>
</dbReference>
<dbReference type="PROSITE" id="PS50212">
    <property type="entry name" value="RASGEF_NTER"/>
    <property type="match status" value="1"/>
</dbReference>